<feature type="chain" id="PRO_5046075014" evidence="1">
    <location>
        <begin position="21"/>
        <end position="249"/>
    </location>
</feature>
<dbReference type="Proteomes" id="UP001320876">
    <property type="component" value="Unassembled WGS sequence"/>
</dbReference>
<keyword evidence="1" id="KW-0732">Signal</keyword>
<sequence length="249" mass="27388">MKIRTILMLGWLLGLAGAAAQEKEAESKAVDPFADDTAQPLRLRVETWEAPALEVAKRLDDLHDAAGLAKLRAECLAGAAGVSLIFSPTMAIDSSTKKLDESITERIYPTEYEPPSLPGSFISAPDRQEMPKNWAEMVENVLTDCTPTSFETRNTGLTLEAEVTPLQGKEKTWNVRLALENVVLVGNDTFGAEALHLAMPAFNTFRLTGEARLKEGQWRLLSVMEPPRGIEGKLSGDRWVTLVRIDADR</sequence>
<proteinExistence type="predicted"/>
<evidence type="ECO:0000256" key="1">
    <source>
        <dbReference type="SAM" id="SignalP"/>
    </source>
</evidence>
<keyword evidence="3" id="KW-1185">Reference proteome</keyword>
<dbReference type="EMBL" id="JAPDDT010000014">
    <property type="protein sequence ID" value="MCW1925396.1"/>
    <property type="molecule type" value="Genomic_DNA"/>
</dbReference>
<organism evidence="2 3">
    <name type="scientific">Luteolibacter arcticus</name>
    <dbReference type="NCBI Taxonomy" id="1581411"/>
    <lineage>
        <taxon>Bacteria</taxon>
        <taxon>Pseudomonadati</taxon>
        <taxon>Verrucomicrobiota</taxon>
        <taxon>Verrucomicrobiia</taxon>
        <taxon>Verrucomicrobiales</taxon>
        <taxon>Verrucomicrobiaceae</taxon>
        <taxon>Luteolibacter</taxon>
    </lineage>
</organism>
<protein>
    <submittedName>
        <fullName evidence="2">Uncharacterized protein</fullName>
    </submittedName>
</protein>
<dbReference type="RefSeq" id="WP_264489504.1">
    <property type="nucleotide sequence ID" value="NZ_JAPDDT010000014.1"/>
</dbReference>
<evidence type="ECO:0000313" key="3">
    <source>
        <dbReference type="Proteomes" id="UP001320876"/>
    </source>
</evidence>
<reference evidence="2 3" key="1">
    <citation type="submission" date="2022-10" db="EMBL/GenBank/DDBJ databases">
        <title>Luteolibacter arcticus strain CCTCC AB 2014275, whole genome shotgun sequencing project.</title>
        <authorList>
            <person name="Zhao G."/>
            <person name="Shen L."/>
        </authorList>
    </citation>
    <scope>NUCLEOTIDE SEQUENCE [LARGE SCALE GENOMIC DNA]</scope>
    <source>
        <strain evidence="2 3">CCTCC AB 2014275</strain>
    </source>
</reference>
<comment type="caution">
    <text evidence="2">The sequence shown here is derived from an EMBL/GenBank/DDBJ whole genome shotgun (WGS) entry which is preliminary data.</text>
</comment>
<feature type="signal peptide" evidence="1">
    <location>
        <begin position="1"/>
        <end position="20"/>
    </location>
</feature>
<name>A0ABT3GPE9_9BACT</name>
<evidence type="ECO:0000313" key="2">
    <source>
        <dbReference type="EMBL" id="MCW1925396.1"/>
    </source>
</evidence>
<accession>A0ABT3GPE9</accession>
<gene>
    <name evidence="2" type="ORF">OKA05_22740</name>
</gene>